<sequence length="35" mass="3954">MIFVNASDIFPRYRTGVIIKGDLKGDLVQKELANM</sequence>
<evidence type="ECO:0000313" key="1">
    <source>
        <dbReference type="EMBL" id="AEW05222.1"/>
    </source>
</evidence>
<reference evidence="2" key="1">
    <citation type="submission" date="2011-12" db="EMBL/GenBank/DDBJ databases">
        <title>The complete genome of chromosome of Sulfobacillus acidophilus DSM 10332.</title>
        <authorList>
            <person name="Lucas S."/>
            <person name="Han J."/>
            <person name="Lapidus A."/>
            <person name="Bruce D."/>
            <person name="Goodwin L."/>
            <person name="Pitluck S."/>
            <person name="Peters L."/>
            <person name="Kyrpides N."/>
            <person name="Mavromatis K."/>
            <person name="Ivanova N."/>
            <person name="Mikhailova N."/>
            <person name="Chertkov O."/>
            <person name="Saunders E."/>
            <person name="Detter J.C."/>
            <person name="Tapia R."/>
            <person name="Han C."/>
            <person name="Land M."/>
            <person name="Hauser L."/>
            <person name="Markowitz V."/>
            <person name="Cheng J.-F."/>
            <person name="Hugenholtz P."/>
            <person name="Woyke T."/>
            <person name="Wu D."/>
            <person name="Pukall R."/>
            <person name="Gehrich-Schroeter G."/>
            <person name="Schneider S."/>
            <person name="Klenk H.-P."/>
            <person name="Eisen J.A."/>
        </authorList>
    </citation>
    <scope>NUCLEOTIDE SEQUENCE [LARGE SCALE GENOMIC DNA]</scope>
    <source>
        <strain evidence="2">ATCC 700253 / DSM 10332 / NAL</strain>
    </source>
</reference>
<dbReference type="STRING" id="679936.Sulac_1726"/>
<protein>
    <submittedName>
        <fullName evidence="1">Uncharacterized protein</fullName>
    </submittedName>
</protein>
<dbReference type="HOGENOM" id="CLU_3367769_0_0_9"/>
<name>G8TZI2_SULAD</name>
<organism evidence="1 2">
    <name type="scientific">Sulfobacillus acidophilus (strain ATCC 700253 / DSM 10332 / NAL)</name>
    <dbReference type="NCBI Taxonomy" id="679936"/>
    <lineage>
        <taxon>Bacteria</taxon>
        <taxon>Bacillati</taxon>
        <taxon>Bacillota</taxon>
        <taxon>Clostridia</taxon>
        <taxon>Eubacteriales</taxon>
        <taxon>Clostridiales Family XVII. Incertae Sedis</taxon>
        <taxon>Sulfobacillus</taxon>
    </lineage>
</organism>
<dbReference type="KEGG" id="sap:Sulac_1726"/>
<keyword evidence="2" id="KW-1185">Reference proteome</keyword>
<reference evidence="1 2" key="2">
    <citation type="journal article" date="2012" name="Stand. Genomic Sci.">
        <title>Complete genome sequence of the moderately thermophilic mineral-sulfide-oxidizing firmicute Sulfobacillus acidophilus type strain (NAL(T)).</title>
        <authorList>
            <person name="Anderson I."/>
            <person name="Chertkov O."/>
            <person name="Chen A."/>
            <person name="Saunders E."/>
            <person name="Lapidus A."/>
            <person name="Nolan M."/>
            <person name="Lucas S."/>
            <person name="Hammon N."/>
            <person name="Deshpande S."/>
            <person name="Cheng J.F."/>
            <person name="Han C."/>
            <person name="Tapia R."/>
            <person name="Goodwin L.A."/>
            <person name="Pitluck S."/>
            <person name="Liolios K."/>
            <person name="Pagani I."/>
            <person name="Ivanova N."/>
            <person name="Mikhailova N."/>
            <person name="Pati A."/>
            <person name="Palaniappan K."/>
            <person name="Land M."/>
            <person name="Pan C."/>
            <person name="Rohde M."/>
            <person name="Pukall R."/>
            <person name="Goker M."/>
            <person name="Detter J.C."/>
            <person name="Woyke T."/>
            <person name="Bristow J."/>
            <person name="Eisen J.A."/>
            <person name="Markowitz V."/>
            <person name="Hugenholtz P."/>
            <person name="Kyrpides N.C."/>
            <person name="Klenk H.P."/>
            <person name="Mavromatis K."/>
        </authorList>
    </citation>
    <scope>NUCLEOTIDE SEQUENCE [LARGE SCALE GENOMIC DNA]</scope>
    <source>
        <strain evidence="2">ATCC 700253 / DSM 10332 / NAL</strain>
    </source>
</reference>
<accession>G8TZI2</accession>
<dbReference type="AlphaFoldDB" id="G8TZI2"/>
<gene>
    <name evidence="1" type="ordered locus">Sulac_1726</name>
</gene>
<proteinExistence type="predicted"/>
<dbReference type="EMBL" id="CP003179">
    <property type="protein sequence ID" value="AEW05222.1"/>
    <property type="molecule type" value="Genomic_DNA"/>
</dbReference>
<dbReference type="Proteomes" id="UP000005439">
    <property type="component" value="Chromosome"/>
</dbReference>
<evidence type="ECO:0000313" key="2">
    <source>
        <dbReference type="Proteomes" id="UP000005439"/>
    </source>
</evidence>